<dbReference type="Gene3D" id="2.60.40.2380">
    <property type="match status" value="1"/>
</dbReference>
<dbReference type="InterPro" id="IPR050469">
    <property type="entry name" value="Diguanylate_Cyclase"/>
</dbReference>
<gene>
    <name evidence="3" type="primary">cph2_19</name>
    <name evidence="3" type="ORF">GALL_111730</name>
</gene>
<reference evidence="3" key="1">
    <citation type="submission" date="2016-10" db="EMBL/GenBank/DDBJ databases">
        <title>Sequence of Gallionella enrichment culture.</title>
        <authorList>
            <person name="Poehlein A."/>
            <person name="Muehling M."/>
            <person name="Daniel R."/>
        </authorList>
    </citation>
    <scope>NUCLEOTIDE SEQUENCE</scope>
</reference>
<evidence type="ECO:0000259" key="2">
    <source>
        <dbReference type="PROSITE" id="PS50887"/>
    </source>
</evidence>
<dbReference type="InterPro" id="IPR000160">
    <property type="entry name" value="GGDEF_dom"/>
</dbReference>
<keyword evidence="1" id="KW-0812">Transmembrane</keyword>
<accession>A0A1J5SRA6</accession>
<feature type="transmembrane region" description="Helical" evidence="1">
    <location>
        <begin position="295"/>
        <end position="318"/>
    </location>
</feature>
<dbReference type="InterPro" id="IPR029787">
    <property type="entry name" value="Nucleotide_cyclase"/>
</dbReference>
<evidence type="ECO:0000256" key="1">
    <source>
        <dbReference type="SAM" id="Phobius"/>
    </source>
</evidence>
<name>A0A1J5SRA6_9ZZZZ</name>
<dbReference type="SUPFAM" id="SSF55073">
    <property type="entry name" value="Nucleotide cyclase"/>
    <property type="match status" value="1"/>
</dbReference>
<feature type="transmembrane region" description="Helical" evidence="1">
    <location>
        <begin position="239"/>
        <end position="257"/>
    </location>
</feature>
<dbReference type="PROSITE" id="PS50887">
    <property type="entry name" value="GGDEF"/>
    <property type="match status" value="1"/>
</dbReference>
<keyword evidence="1" id="KW-1133">Transmembrane helix</keyword>
<dbReference type="InterPro" id="IPR011622">
    <property type="entry name" value="7TMR_DISM_rcpt_extracell_dom2"/>
</dbReference>
<comment type="caution">
    <text evidence="3">The sequence shown here is derived from an EMBL/GenBank/DDBJ whole genome shotgun (WGS) entry which is preliminary data.</text>
</comment>
<feature type="transmembrane region" description="Helical" evidence="1">
    <location>
        <begin position="173"/>
        <end position="194"/>
    </location>
</feature>
<dbReference type="Pfam" id="PF00990">
    <property type="entry name" value="GGDEF"/>
    <property type="match status" value="1"/>
</dbReference>
<evidence type="ECO:0000313" key="3">
    <source>
        <dbReference type="EMBL" id="OIR06568.1"/>
    </source>
</evidence>
<dbReference type="EMBL" id="MLJW01000042">
    <property type="protein sequence ID" value="OIR06568.1"/>
    <property type="molecule type" value="Genomic_DNA"/>
</dbReference>
<dbReference type="Gene3D" id="3.30.70.270">
    <property type="match status" value="1"/>
</dbReference>
<sequence length="523" mass="58310">MREAGAPLTLDEAISKDLSGAFTVGSSPILTFGINSNPVWIRLSVTNPSVDSLNRQLLIENSWLDHLDVYFVRDHQLINKYSVGDSLPFLSRPIVGRFFSFNHAFDVGTTNIYLRVETPDPIVVPIFLLSSAAVAHRETMQGYSYGFLYGYLLALLAYNLLIFIGLRHKRHLLYAVFIAVFIVTNIAYTGHGFAWLWPENVTLQRWIIPVLMLVYGVVGLAFAKHFLNTRTNFPRAHKIATWACALFAALLVMAIVADKQLYALLDAFVFVTFFSVMMLTLGLMSCYSGYRYARYFLFASIASMLGTGTTALSVWGFIPFNDWTYRAVELGMLIDATLLALALADQLRSIQLEWKLAEQLAARDPLTALNNRRAFLEKVQPIWSIAQRSKRDLSLIILDIDHFKSINDRYGHAAGDLALVAVSKLLADSARDGDVVARWGGEEFLILLSETKLEAAIIMAERLRVAISEINLPSGNNHITLTASFGVAYMDQHATLDALISEADGYLYQSKAKGRNLISSKLG</sequence>
<protein>
    <submittedName>
        <fullName evidence="3">Phytochrome-like protein cph2</fullName>
    </submittedName>
</protein>
<dbReference type="InterPro" id="IPR043128">
    <property type="entry name" value="Rev_trsase/Diguanyl_cyclase"/>
</dbReference>
<feature type="transmembrane region" description="Helical" evidence="1">
    <location>
        <begin position="206"/>
        <end position="227"/>
    </location>
</feature>
<dbReference type="Pfam" id="PF07695">
    <property type="entry name" value="7TMR-DISM_7TM"/>
    <property type="match status" value="1"/>
</dbReference>
<organism evidence="3">
    <name type="scientific">mine drainage metagenome</name>
    <dbReference type="NCBI Taxonomy" id="410659"/>
    <lineage>
        <taxon>unclassified sequences</taxon>
        <taxon>metagenomes</taxon>
        <taxon>ecological metagenomes</taxon>
    </lineage>
</organism>
<dbReference type="GO" id="GO:0052621">
    <property type="term" value="F:diguanylate cyclase activity"/>
    <property type="evidence" value="ECO:0007669"/>
    <property type="project" value="TreeGrafter"/>
</dbReference>
<dbReference type="AlphaFoldDB" id="A0A1J5SRA6"/>
<keyword evidence="1" id="KW-0472">Membrane</keyword>
<feature type="domain" description="GGDEF" evidence="2">
    <location>
        <begin position="391"/>
        <end position="523"/>
    </location>
</feature>
<dbReference type="NCBIfam" id="TIGR00254">
    <property type="entry name" value="GGDEF"/>
    <property type="match status" value="1"/>
</dbReference>
<dbReference type="Pfam" id="PF07696">
    <property type="entry name" value="7TMR-DISMED2"/>
    <property type="match status" value="1"/>
</dbReference>
<dbReference type="InterPro" id="IPR011623">
    <property type="entry name" value="7TMR_DISM_rcpt_extracell_dom1"/>
</dbReference>
<dbReference type="FunFam" id="3.30.70.270:FF:000001">
    <property type="entry name" value="Diguanylate cyclase domain protein"/>
    <property type="match status" value="1"/>
</dbReference>
<dbReference type="PANTHER" id="PTHR45138:SF9">
    <property type="entry name" value="DIGUANYLATE CYCLASE DGCM-RELATED"/>
    <property type="match status" value="1"/>
</dbReference>
<dbReference type="CDD" id="cd01949">
    <property type="entry name" value="GGDEF"/>
    <property type="match status" value="1"/>
</dbReference>
<feature type="transmembrane region" description="Helical" evidence="1">
    <location>
        <begin position="146"/>
        <end position="166"/>
    </location>
</feature>
<dbReference type="SMART" id="SM00267">
    <property type="entry name" value="GGDEF"/>
    <property type="match status" value="1"/>
</dbReference>
<proteinExistence type="predicted"/>
<feature type="transmembrane region" description="Helical" evidence="1">
    <location>
        <begin position="263"/>
        <end position="283"/>
    </location>
</feature>
<dbReference type="PANTHER" id="PTHR45138">
    <property type="entry name" value="REGULATORY COMPONENTS OF SENSORY TRANSDUCTION SYSTEM"/>
    <property type="match status" value="1"/>
</dbReference>